<feature type="transmembrane region" description="Helical" evidence="5">
    <location>
        <begin position="12"/>
        <end position="32"/>
    </location>
</feature>
<comment type="subcellular location">
    <subcellularLocation>
        <location evidence="1">Membrane</location>
        <topology evidence="1">Multi-pass membrane protein</topology>
    </subcellularLocation>
</comment>
<evidence type="ECO:0000313" key="7">
    <source>
        <dbReference type="EMBL" id="PZO41947.1"/>
    </source>
</evidence>
<dbReference type="InterPro" id="IPR022764">
    <property type="entry name" value="Peptidase_S54_rhomboid_dom"/>
</dbReference>
<feature type="transmembrane region" description="Helical" evidence="5">
    <location>
        <begin position="100"/>
        <end position="117"/>
    </location>
</feature>
<keyword evidence="4 5" id="KW-0472">Membrane</keyword>
<organism evidence="7 8">
    <name type="scientific">Pseudanabaena frigida</name>
    <dbReference type="NCBI Taxonomy" id="945775"/>
    <lineage>
        <taxon>Bacteria</taxon>
        <taxon>Bacillati</taxon>
        <taxon>Cyanobacteriota</taxon>
        <taxon>Cyanophyceae</taxon>
        <taxon>Pseudanabaenales</taxon>
        <taxon>Pseudanabaenaceae</taxon>
        <taxon>Pseudanabaena</taxon>
    </lineage>
</organism>
<dbReference type="FunFam" id="1.20.1540.10:FF:000027">
    <property type="entry name" value="Rhomboid family intramembrane serine protease"/>
    <property type="match status" value="1"/>
</dbReference>
<feature type="transmembrane region" description="Helical" evidence="5">
    <location>
        <begin position="190"/>
        <end position="210"/>
    </location>
</feature>
<evidence type="ECO:0000256" key="4">
    <source>
        <dbReference type="ARBA" id="ARBA00023136"/>
    </source>
</evidence>
<dbReference type="InterPro" id="IPR050925">
    <property type="entry name" value="Rhomboid_protease_S54"/>
</dbReference>
<keyword evidence="7" id="KW-0645">Protease</keyword>
<protein>
    <submittedName>
        <fullName evidence="7">Rhomboid family intramembrane serine protease</fullName>
    </submittedName>
</protein>
<evidence type="ECO:0000256" key="3">
    <source>
        <dbReference type="ARBA" id="ARBA00022989"/>
    </source>
</evidence>
<evidence type="ECO:0000259" key="6">
    <source>
        <dbReference type="Pfam" id="PF01694"/>
    </source>
</evidence>
<feature type="domain" description="Peptidase S54 rhomboid" evidence="6">
    <location>
        <begin position="59"/>
        <end position="212"/>
    </location>
</feature>
<dbReference type="GO" id="GO:0004252">
    <property type="term" value="F:serine-type endopeptidase activity"/>
    <property type="evidence" value="ECO:0007669"/>
    <property type="project" value="InterPro"/>
</dbReference>
<reference evidence="7 8" key="2">
    <citation type="submission" date="2018-06" db="EMBL/GenBank/DDBJ databases">
        <title>Metagenomic assembly of (sub)arctic Cyanobacteria and their associated microbiome from non-axenic cultures.</title>
        <authorList>
            <person name="Baurain D."/>
        </authorList>
    </citation>
    <scope>NUCLEOTIDE SEQUENCE [LARGE SCALE GENOMIC DNA]</scope>
    <source>
        <strain evidence="7">ULC066bin1</strain>
    </source>
</reference>
<accession>A0A2W4WFJ7</accession>
<dbReference type="PANTHER" id="PTHR43731:SF26">
    <property type="entry name" value="RHOMBOID-LIKE PROTEIN 10, CHLOROPLASTIC"/>
    <property type="match status" value="1"/>
</dbReference>
<evidence type="ECO:0000256" key="1">
    <source>
        <dbReference type="ARBA" id="ARBA00004141"/>
    </source>
</evidence>
<keyword evidence="3 5" id="KW-1133">Transmembrane helix</keyword>
<keyword evidence="7" id="KW-0378">Hydrolase</keyword>
<dbReference type="Proteomes" id="UP000249467">
    <property type="component" value="Unassembled WGS sequence"/>
</dbReference>
<dbReference type="Pfam" id="PF01694">
    <property type="entry name" value="Rhomboid"/>
    <property type="match status" value="1"/>
</dbReference>
<gene>
    <name evidence="7" type="ORF">DCF19_08775</name>
</gene>
<keyword evidence="2 5" id="KW-0812">Transmembrane</keyword>
<evidence type="ECO:0000313" key="8">
    <source>
        <dbReference type="Proteomes" id="UP000249467"/>
    </source>
</evidence>
<dbReference type="AlphaFoldDB" id="A0A2W4WFJ7"/>
<dbReference type="GO" id="GO:0006508">
    <property type="term" value="P:proteolysis"/>
    <property type="evidence" value="ECO:0007669"/>
    <property type="project" value="UniProtKB-KW"/>
</dbReference>
<evidence type="ECO:0000256" key="2">
    <source>
        <dbReference type="ARBA" id="ARBA00022692"/>
    </source>
</evidence>
<comment type="caution">
    <text evidence="7">The sequence shown here is derived from an EMBL/GenBank/DDBJ whole genome shotgun (WGS) entry which is preliminary data.</text>
</comment>
<evidence type="ECO:0000256" key="5">
    <source>
        <dbReference type="SAM" id="Phobius"/>
    </source>
</evidence>
<dbReference type="EMBL" id="QBML01000009">
    <property type="protein sequence ID" value="PZO41947.1"/>
    <property type="molecule type" value="Genomic_DNA"/>
</dbReference>
<dbReference type="SUPFAM" id="SSF144091">
    <property type="entry name" value="Rhomboid-like"/>
    <property type="match status" value="1"/>
</dbReference>
<feature type="transmembrane region" description="Helical" evidence="5">
    <location>
        <begin position="123"/>
        <end position="142"/>
    </location>
</feature>
<feature type="transmembrane region" description="Helical" evidence="5">
    <location>
        <begin position="69"/>
        <end position="88"/>
    </location>
</feature>
<feature type="transmembrane region" description="Helical" evidence="5">
    <location>
        <begin position="149"/>
        <end position="175"/>
    </location>
</feature>
<dbReference type="GO" id="GO:0016020">
    <property type="term" value="C:membrane"/>
    <property type="evidence" value="ECO:0007669"/>
    <property type="project" value="UniProtKB-SubCell"/>
</dbReference>
<name>A0A2W4WFJ7_9CYAN</name>
<proteinExistence type="predicted"/>
<dbReference type="InterPro" id="IPR035952">
    <property type="entry name" value="Rhomboid-like_sf"/>
</dbReference>
<reference evidence="7 8" key="1">
    <citation type="submission" date="2018-04" db="EMBL/GenBank/DDBJ databases">
        <authorList>
            <person name="Go L.Y."/>
            <person name="Mitchell J.A."/>
        </authorList>
    </citation>
    <scope>NUCLEOTIDE SEQUENCE [LARGE SCALE GENOMIC DNA]</scope>
    <source>
        <strain evidence="7">ULC066bin1</strain>
    </source>
</reference>
<sequence>MFPLHDDNPTQDTSIVVYTLILINVLIFGYQVSLPNFQLTEWIGSWALVPKEFIANPSKQAIALISSQFLHASIFHLVGNMWFLYLFGNNIEDTLGHWKFLFFYLLCGIVAGGVQVITAPMSMVPMVGASGAISGVMGAYLVRFPRARILSLVFLGFFITAIPIPSAVFLGLWIAGQTIYAAMANPNMPGIAYLAHVSGFVIGAIAIFLFSKRSEH</sequence>
<dbReference type="Gene3D" id="1.20.1540.10">
    <property type="entry name" value="Rhomboid-like"/>
    <property type="match status" value="1"/>
</dbReference>
<dbReference type="PANTHER" id="PTHR43731">
    <property type="entry name" value="RHOMBOID PROTEASE"/>
    <property type="match status" value="1"/>
</dbReference>